<organism evidence="2 3">
    <name type="scientific">Apiospora hydei</name>
    <dbReference type="NCBI Taxonomy" id="1337664"/>
    <lineage>
        <taxon>Eukaryota</taxon>
        <taxon>Fungi</taxon>
        <taxon>Dikarya</taxon>
        <taxon>Ascomycota</taxon>
        <taxon>Pezizomycotina</taxon>
        <taxon>Sordariomycetes</taxon>
        <taxon>Xylariomycetidae</taxon>
        <taxon>Amphisphaeriales</taxon>
        <taxon>Apiosporaceae</taxon>
        <taxon>Apiospora</taxon>
    </lineage>
</organism>
<sequence length="236" mass="27208">MSGHESLPGFLPYGALPDWGMSDYAFKLHRQLLLAQNHNSSSRKSKGAKPNAPGADDSQPRPALCAVCRSLRRLNCTHNEKDSDESLECYDFYACGDVFARSTYDELITDANRPRFRADRGDRRCADLCPLCWTEACWGERGAQRCVRLTVRAPLRLRRQRLIRQGKLKEDGSAQEGTTALDPKEDTTIVRRVRADQELKKWRVRGLMKGKVQVVMDEEYRIQRRDRRSRRNYDIC</sequence>
<dbReference type="Proteomes" id="UP001433268">
    <property type="component" value="Unassembled WGS sequence"/>
</dbReference>
<evidence type="ECO:0000256" key="1">
    <source>
        <dbReference type="SAM" id="MobiDB-lite"/>
    </source>
</evidence>
<dbReference type="RefSeq" id="XP_066670186.1">
    <property type="nucleotide sequence ID" value="XM_066811263.1"/>
</dbReference>
<accession>A0ABR1WQC5</accession>
<dbReference type="GeneID" id="92044323"/>
<dbReference type="EMBL" id="JAQQWN010000005">
    <property type="protein sequence ID" value="KAK8085677.1"/>
    <property type="molecule type" value="Genomic_DNA"/>
</dbReference>
<gene>
    <name evidence="2" type="ORF">PG997_006948</name>
</gene>
<comment type="caution">
    <text evidence="2">The sequence shown here is derived from an EMBL/GenBank/DDBJ whole genome shotgun (WGS) entry which is preliminary data.</text>
</comment>
<keyword evidence="3" id="KW-1185">Reference proteome</keyword>
<evidence type="ECO:0000313" key="2">
    <source>
        <dbReference type="EMBL" id="KAK8085677.1"/>
    </source>
</evidence>
<evidence type="ECO:0000313" key="3">
    <source>
        <dbReference type="Proteomes" id="UP001433268"/>
    </source>
</evidence>
<reference evidence="2 3" key="1">
    <citation type="submission" date="2023-01" db="EMBL/GenBank/DDBJ databases">
        <title>Analysis of 21 Apiospora genomes using comparative genomics revels a genus with tremendous synthesis potential of carbohydrate active enzymes and secondary metabolites.</title>
        <authorList>
            <person name="Sorensen T."/>
        </authorList>
    </citation>
    <scope>NUCLEOTIDE SEQUENCE [LARGE SCALE GENOMIC DNA]</scope>
    <source>
        <strain evidence="2 3">CBS 114990</strain>
    </source>
</reference>
<proteinExistence type="predicted"/>
<feature type="region of interest" description="Disordered" evidence="1">
    <location>
        <begin position="39"/>
        <end position="60"/>
    </location>
</feature>
<name>A0ABR1WQC5_9PEZI</name>
<protein>
    <submittedName>
        <fullName evidence="2">Uncharacterized protein</fullName>
    </submittedName>
</protein>